<protein>
    <submittedName>
        <fullName evidence="1">Uncharacterized protein</fullName>
    </submittedName>
</protein>
<accession>A0A0S3T2X1</accession>
<gene>
    <name evidence="1" type="primary">Vigan.10G088900</name>
    <name evidence="1" type="ORF">VIGAN_10088900</name>
</gene>
<reference evidence="1 2" key="1">
    <citation type="journal article" date="2015" name="Sci. Rep.">
        <title>The power of single molecule real-time sequencing technology in the de novo assembly of a eukaryotic genome.</title>
        <authorList>
            <person name="Sakai H."/>
            <person name="Naito K."/>
            <person name="Ogiso-Tanaka E."/>
            <person name="Takahashi Y."/>
            <person name="Iseki K."/>
            <person name="Muto C."/>
            <person name="Satou K."/>
            <person name="Teruya K."/>
            <person name="Shiroma A."/>
            <person name="Shimoji M."/>
            <person name="Hirano T."/>
            <person name="Itoh T."/>
            <person name="Kaga A."/>
            <person name="Tomooka N."/>
        </authorList>
    </citation>
    <scope>NUCLEOTIDE SEQUENCE [LARGE SCALE GENOMIC DNA]</scope>
    <source>
        <strain evidence="2">cv. Shumari</strain>
    </source>
</reference>
<proteinExistence type="predicted"/>
<name>A0A0S3T2X1_PHAAN</name>
<evidence type="ECO:0000313" key="1">
    <source>
        <dbReference type="EMBL" id="BAT99447.1"/>
    </source>
</evidence>
<organism evidence="1 2">
    <name type="scientific">Vigna angularis var. angularis</name>
    <dbReference type="NCBI Taxonomy" id="157739"/>
    <lineage>
        <taxon>Eukaryota</taxon>
        <taxon>Viridiplantae</taxon>
        <taxon>Streptophyta</taxon>
        <taxon>Embryophyta</taxon>
        <taxon>Tracheophyta</taxon>
        <taxon>Spermatophyta</taxon>
        <taxon>Magnoliopsida</taxon>
        <taxon>eudicotyledons</taxon>
        <taxon>Gunneridae</taxon>
        <taxon>Pentapetalae</taxon>
        <taxon>rosids</taxon>
        <taxon>fabids</taxon>
        <taxon>Fabales</taxon>
        <taxon>Fabaceae</taxon>
        <taxon>Papilionoideae</taxon>
        <taxon>50 kb inversion clade</taxon>
        <taxon>NPAAA clade</taxon>
        <taxon>indigoferoid/millettioid clade</taxon>
        <taxon>Phaseoleae</taxon>
        <taxon>Vigna</taxon>
    </lineage>
</organism>
<dbReference type="Proteomes" id="UP000291084">
    <property type="component" value="Chromosome 10"/>
</dbReference>
<dbReference type="AlphaFoldDB" id="A0A0S3T2X1"/>
<sequence length="99" mass="11157">MVVIHVSQRRVLSLRLAVGIAHHRRGVTEKVLKLGRWRMADALGLGLGGFDKTDVALVQILVHQHLRFEVPVSPPCTENEHFQRSLTCTCFMEAANSNW</sequence>
<evidence type="ECO:0000313" key="2">
    <source>
        <dbReference type="Proteomes" id="UP000291084"/>
    </source>
</evidence>
<dbReference type="EMBL" id="AP015043">
    <property type="protein sequence ID" value="BAT99447.1"/>
    <property type="molecule type" value="Genomic_DNA"/>
</dbReference>
<keyword evidence="2" id="KW-1185">Reference proteome</keyword>